<reference evidence="1 2" key="1">
    <citation type="journal article" date="2012" name="BMC Genomics">
        <title>Complete genome sequence of Saccharothrix espanaensis DSM 44229T and comparison to the other completely sequenced Pseudonocardiaceae.</title>
        <authorList>
            <person name="Strobel T."/>
            <person name="Al-Dilaimi A."/>
            <person name="Blom J."/>
            <person name="Gessner A."/>
            <person name="Kalinowski J."/>
            <person name="Luzhetska M."/>
            <person name="Puhler A."/>
            <person name="Szczepanowski R."/>
            <person name="Bechthold A."/>
            <person name="Ruckert C."/>
        </authorList>
    </citation>
    <scope>NUCLEOTIDE SEQUENCE [LARGE SCALE GENOMIC DNA]</scope>
    <source>
        <strain evidence="2">ATCC 51144 / DSM 44229 / JCM 9112 / NBRC 15066 / NRRL 15764</strain>
    </source>
</reference>
<dbReference type="HOGENOM" id="CLU_846313_0_0_11"/>
<evidence type="ECO:0000313" key="1">
    <source>
        <dbReference type="EMBL" id="CCH33474.1"/>
    </source>
</evidence>
<accession>K0K9H2</accession>
<gene>
    <name evidence="1" type="ordered locus">BN6_62250</name>
</gene>
<dbReference type="PATRIC" id="fig|1179773.3.peg.6274"/>
<dbReference type="KEGG" id="sesp:BN6_62250"/>
<evidence type="ECO:0000313" key="2">
    <source>
        <dbReference type="Proteomes" id="UP000006281"/>
    </source>
</evidence>
<name>K0K9H2_SACES</name>
<organism evidence="1 2">
    <name type="scientific">Saccharothrix espanaensis (strain ATCC 51144 / DSM 44229 / JCM 9112 / NBRC 15066 / NRRL 15764)</name>
    <dbReference type="NCBI Taxonomy" id="1179773"/>
    <lineage>
        <taxon>Bacteria</taxon>
        <taxon>Bacillati</taxon>
        <taxon>Actinomycetota</taxon>
        <taxon>Actinomycetes</taxon>
        <taxon>Pseudonocardiales</taxon>
        <taxon>Pseudonocardiaceae</taxon>
        <taxon>Saccharothrix</taxon>
    </lineage>
</organism>
<proteinExistence type="predicted"/>
<dbReference type="BioCyc" id="SESP1179773:BN6_RS29970-MONOMER"/>
<dbReference type="RefSeq" id="WP_015103585.1">
    <property type="nucleotide sequence ID" value="NC_019673.1"/>
</dbReference>
<dbReference type="eggNOG" id="COG4859">
    <property type="taxonomic scope" value="Bacteria"/>
</dbReference>
<dbReference type="Proteomes" id="UP000006281">
    <property type="component" value="Chromosome"/>
</dbReference>
<sequence length="321" mass="34717">MDDVVLGSVTCPSGHLVLVDGGYLRLWSAQRSPDESGGDAAVDFEVVGSDADAAARSFDHQAGRRLYDIPEHAVVPFTAKFDEHCRAGGFGASLRPFPRRVPHRDRVRHALEAGDPEFLITGVPVVPIGGVPTGRALRVVATRGQWGWARIRIELGGGTVVERRPLGTIRVDHARFAFADADALGSWVHDDPLDGLADVVFWGGDEDAIAEEFEARRTRTPGDDTFGWVDLPVREAYRLAVALEERRGVAPERRFAVDFRPHSHHWQAMRAVRASEHEAATLAVGGADVMLAMTSVGDGFFPAHLDVDAAGAPVAVEIDLS</sequence>
<protein>
    <submittedName>
        <fullName evidence="1">Uncharacterized protein</fullName>
    </submittedName>
</protein>
<keyword evidence="2" id="KW-1185">Reference proteome</keyword>
<dbReference type="EMBL" id="HE804045">
    <property type="protein sequence ID" value="CCH33474.1"/>
    <property type="molecule type" value="Genomic_DNA"/>
</dbReference>
<dbReference type="STRING" id="1179773.BN6_62250"/>
<dbReference type="AlphaFoldDB" id="K0K9H2"/>